<evidence type="ECO:0000256" key="3">
    <source>
        <dbReference type="SAM" id="MobiDB-lite"/>
    </source>
</evidence>
<evidence type="ECO:0000259" key="4">
    <source>
        <dbReference type="PROSITE" id="PS01031"/>
    </source>
</evidence>
<evidence type="ECO:0000256" key="2">
    <source>
        <dbReference type="RuleBase" id="RU003616"/>
    </source>
</evidence>
<comment type="similarity">
    <text evidence="1 2">Belongs to the small heat shock protein (HSP20) family.</text>
</comment>
<dbReference type="Gene3D" id="2.60.40.790">
    <property type="match status" value="1"/>
</dbReference>
<sequence>GDLDITQERNVLVIKGGKAEELQGEYLHRGIAGRSFERKFELADHVRVEGADLKNGLLTIALKRQVPEAMKPRKIEIGVPSSGGAPLRLESDRKVA</sequence>
<dbReference type="InterPro" id="IPR008978">
    <property type="entry name" value="HSP20-like_chaperone"/>
</dbReference>
<feature type="region of interest" description="Disordered" evidence="3">
    <location>
        <begin position="74"/>
        <end position="96"/>
    </location>
</feature>
<dbReference type="PANTHER" id="PTHR47062:SF1">
    <property type="entry name" value="SMALL HEAT SHOCK PROTEIN IBPA"/>
    <property type="match status" value="1"/>
</dbReference>
<comment type="caution">
    <text evidence="5">The sequence shown here is derived from an EMBL/GenBank/DDBJ whole genome shotgun (WGS) entry which is preliminary data.</text>
</comment>
<dbReference type="AlphaFoldDB" id="A0A7W6V4D6"/>
<reference evidence="5 6" key="1">
    <citation type="submission" date="2020-08" db="EMBL/GenBank/DDBJ databases">
        <title>Genomic Encyclopedia of Type Strains, Phase IV (KMG-V): Genome sequencing to study the core and pangenomes of soil and plant-associated prokaryotes.</title>
        <authorList>
            <person name="Whitman W."/>
        </authorList>
    </citation>
    <scope>NUCLEOTIDE SEQUENCE [LARGE SCALE GENOMIC DNA]</scope>
    <source>
        <strain evidence="5 6">SEMIA 452</strain>
    </source>
</reference>
<dbReference type="Pfam" id="PF00011">
    <property type="entry name" value="HSP20"/>
    <property type="match status" value="1"/>
</dbReference>
<dbReference type="RefSeq" id="WP_183833802.1">
    <property type="nucleotide sequence ID" value="NZ_JACIHM010000022.1"/>
</dbReference>
<evidence type="ECO:0000313" key="5">
    <source>
        <dbReference type="EMBL" id="MBB4449710.1"/>
    </source>
</evidence>
<feature type="non-terminal residue" evidence="5">
    <location>
        <position position="1"/>
    </location>
</feature>
<feature type="domain" description="SHSP" evidence="4">
    <location>
        <begin position="1"/>
        <end position="80"/>
    </location>
</feature>
<protein>
    <submittedName>
        <fullName evidence="5">HSP20 family molecular chaperone IbpA</fullName>
    </submittedName>
</protein>
<dbReference type="SUPFAM" id="SSF49764">
    <property type="entry name" value="HSP20-like chaperones"/>
    <property type="match status" value="1"/>
</dbReference>
<dbReference type="Proteomes" id="UP000576087">
    <property type="component" value="Unassembled WGS sequence"/>
</dbReference>
<dbReference type="InterPro" id="IPR002068">
    <property type="entry name" value="A-crystallin/Hsp20_dom"/>
</dbReference>
<dbReference type="PROSITE" id="PS01031">
    <property type="entry name" value="SHSP"/>
    <property type="match status" value="1"/>
</dbReference>
<evidence type="ECO:0000313" key="6">
    <source>
        <dbReference type="Proteomes" id="UP000576087"/>
    </source>
</evidence>
<name>A0A7W6V4D6_9HYPH</name>
<evidence type="ECO:0000256" key="1">
    <source>
        <dbReference type="PROSITE-ProRule" id="PRU00285"/>
    </source>
</evidence>
<organism evidence="5 6">
    <name type="scientific">Aliirhizobium cellulosilyticum</name>
    <dbReference type="NCBI Taxonomy" id="393664"/>
    <lineage>
        <taxon>Bacteria</taxon>
        <taxon>Pseudomonadati</taxon>
        <taxon>Pseudomonadota</taxon>
        <taxon>Alphaproteobacteria</taxon>
        <taxon>Hyphomicrobiales</taxon>
        <taxon>Rhizobiaceae</taxon>
        <taxon>Aliirhizobium</taxon>
    </lineage>
</organism>
<gene>
    <name evidence="5" type="ORF">GGE35_005570</name>
</gene>
<proteinExistence type="inferred from homology"/>
<accession>A0A7W6V4D6</accession>
<dbReference type="PANTHER" id="PTHR47062">
    <property type="match status" value="1"/>
</dbReference>
<dbReference type="EMBL" id="JACIHM010000022">
    <property type="protein sequence ID" value="MBB4449710.1"/>
    <property type="molecule type" value="Genomic_DNA"/>
</dbReference>